<accession>A0A1X7VA69</accession>
<evidence type="ECO:0000313" key="2">
    <source>
        <dbReference type="EnsemblMetazoa" id="Aqu2.1.36916_001"/>
    </source>
</evidence>
<feature type="compositionally biased region" description="Basic residues" evidence="1">
    <location>
        <begin position="1"/>
        <end position="13"/>
    </location>
</feature>
<proteinExistence type="predicted"/>
<organism evidence="2">
    <name type="scientific">Amphimedon queenslandica</name>
    <name type="common">Sponge</name>
    <dbReference type="NCBI Taxonomy" id="400682"/>
    <lineage>
        <taxon>Eukaryota</taxon>
        <taxon>Metazoa</taxon>
        <taxon>Porifera</taxon>
        <taxon>Demospongiae</taxon>
        <taxon>Heteroscleromorpha</taxon>
        <taxon>Haplosclerida</taxon>
        <taxon>Niphatidae</taxon>
        <taxon>Amphimedon</taxon>
    </lineage>
</organism>
<feature type="region of interest" description="Disordered" evidence="1">
    <location>
        <begin position="1"/>
        <end position="34"/>
    </location>
</feature>
<protein>
    <submittedName>
        <fullName evidence="2">Uncharacterized protein</fullName>
    </submittedName>
</protein>
<evidence type="ECO:0000256" key="1">
    <source>
        <dbReference type="SAM" id="MobiDB-lite"/>
    </source>
</evidence>
<sequence>MPVKRGTGRRRSSHPSTRAFSTATRGQEAKMESSTVIVSHHGPTGMEMPGGYPWLMAGSGLLGGPPPPQALVLVPLVQTSTVFPQAPTRA</sequence>
<dbReference type="InParanoid" id="A0A1X7VA69"/>
<feature type="compositionally biased region" description="Polar residues" evidence="1">
    <location>
        <begin position="14"/>
        <end position="25"/>
    </location>
</feature>
<reference evidence="2" key="1">
    <citation type="submission" date="2017-05" db="UniProtKB">
        <authorList>
            <consortium name="EnsemblMetazoa"/>
        </authorList>
    </citation>
    <scope>IDENTIFICATION</scope>
</reference>
<dbReference type="EnsemblMetazoa" id="Aqu2.1.36916_001">
    <property type="protein sequence ID" value="Aqu2.1.36916_001"/>
    <property type="gene ID" value="Aqu2.1.36916"/>
</dbReference>
<dbReference type="AlphaFoldDB" id="A0A1X7VA69"/>
<name>A0A1X7VA69_AMPQE</name>